<dbReference type="OrthoDB" id="7021323at2"/>
<dbReference type="EMBL" id="LR134318">
    <property type="protein sequence ID" value="VEF11241.1"/>
    <property type="molecule type" value="Genomic_DNA"/>
</dbReference>
<proteinExistence type="predicted"/>
<dbReference type="Proteomes" id="UP000281909">
    <property type="component" value="Chromosome"/>
</dbReference>
<dbReference type="GO" id="GO:0008081">
    <property type="term" value="F:phosphoric diester hydrolase activity"/>
    <property type="evidence" value="ECO:0007669"/>
    <property type="project" value="InterPro"/>
</dbReference>
<dbReference type="SUPFAM" id="SSF51695">
    <property type="entry name" value="PLC-like phosphodiesterases"/>
    <property type="match status" value="1"/>
</dbReference>
<accession>A0A3S4P1D3</accession>
<dbReference type="InterPro" id="IPR017946">
    <property type="entry name" value="PLC-like_Pdiesterase_TIM-brl"/>
</dbReference>
<evidence type="ECO:0000313" key="1">
    <source>
        <dbReference type="EMBL" id="VEF11241.1"/>
    </source>
</evidence>
<organism evidence="1 2">
    <name type="scientific">Pseudomonas fluorescens</name>
    <dbReference type="NCBI Taxonomy" id="294"/>
    <lineage>
        <taxon>Bacteria</taxon>
        <taxon>Pseudomonadati</taxon>
        <taxon>Pseudomonadota</taxon>
        <taxon>Gammaproteobacteria</taxon>
        <taxon>Pseudomonadales</taxon>
        <taxon>Pseudomonadaceae</taxon>
        <taxon>Pseudomonas</taxon>
    </lineage>
</organism>
<dbReference type="Gene3D" id="3.20.20.190">
    <property type="entry name" value="Phosphatidylinositol (PI) phosphodiesterase"/>
    <property type="match status" value="1"/>
</dbReference>
<protein>
    <submittedName>
        <fullName evidence="1">Phosphatidylinositol-specific phospholipase</fullName>
    </submittedName>
</protein>
<dbReference type="PANTHER" id="PTHR13593:SF113">
    <property type="entry name" value="SI:DKEY-266F7.9"/>
    <property type="match status" value="1"/>
</dbReference>
<dbReference type="GO" id="GO:0006629">
    <property type="term" value="P:lipid metabolic process"/>
    <property type="evidence" value="ECO:0007669"/>
    <property type="project" value="InterPro"/>
</dbReference>
<dbReference type="AlphaFoldDB" id="A0A3S4P1D3"/>
<evidence type="ECO:0000313" key="2">
    <source>
        <dbReference type="Proteomes" id="UP000281909"/>
    </source>
</evidence>
<gene>
    <name evidence="1" type="ORF">NCTC9428_02858</name>
</gene>
<dbReference type="PROSITE" id="PS50007">
    <property type="entry name" value="PIPLC_X_DOMAIN"/>
    <property type="match status" value="1"/>
</dbReference>
<dbReference type="PANTHER" id="PTHR13593">
    <property type="match status" value="1"/>
</dbReference>
<reference evidence="1 2" key="1">
    <citation type="submission" date="2018-12" db="EMBL/GenBank/DDBJ databases">
        <authorList>
            <consortium name="Pathogen Informatics"/>
        </authorList>
    </citation>
    <scope>NUCLEOTIDE SEQUENCE [LARGE SCALE GENOMIC DNA]</scope>
    <source>
        <strain evidence="1 2">NCTC9428</strain>
    </source>
</reference>
<dbReference type="InterPro" id="IPR051057">
    <property type="entry name" value="PI-PLC_domain"/>
</dbReference>
<name>A0A3S4P1D3_PSEFL</name>
<sequence>MPQNTLDKKNWMSHVLEIGCLKLTDLVWPGAHNCGMDRKPPDHDPVFGHWTVCQNGSFTWQLENGARAFDIRLGYDPAPAAPAFYFHHNGYKSGRNLDDLVDAVTAFLDQHPDEFLILDFHQLGDGDKPFGYRQLHERLMQGLGSRLISFEDAHLDVAHLKRASALRRIVAAVPARQELDDLYYWPKIPHKWTGEAFVYPSDLRNLIATSLAQPMQDILWSLSVTGYTFLGGPSHLERHINDWFHSSRGLTTRCSIINSDFFEESDIVNHCWIASSEKAVYGERLRVTV</sequence>
<dbReference type="RefSeq" id="WP_126363584.1">
    <property type="nucleotide sequence ID" value="NZ_LR134318.1"/>
</dbReference>